<dbReference type="RefSeq" id="WP_184811366.1">
    <property type="nucleotide sequence ID" value="NZ_JACHJQ010000003.1"/>
</dbReference>
<dbReference type="AlphaFoldDB" id="A0A7W7Q5B0"/>
<reference evidence="2 3" key="1">
    <citation type="submission" date="2020-08" db="EMBL/GenBank/DDBJ databases">
        <title>Genomic Encyclopedia of Type Strains, Phase III (KMG-III): the genomes of soil and plant-associated and newly described type strains.</title>
        <authorList>
            <person name="Whitman W."/>
        </authorList>
    </citation>
    <scope>NUCLEOTIDE SEQUENCE [LARGE SCALE GENOMIC DNA]</scope>
    <source>
        <strain evidence="2 3">CECT 8960</strain>
    </source>
</reference>
<name>A0A7W7Q5B0_9PSEU</name>
<organism evidence="2 3">
    <name type="scientific">Actinophytocola algeriensis</name>
    <dbReference type="NCBI Taxonomy" id="1768010"/>
    <lineage>
        <taxon>Bacteria</taxon>
        <taxon>Bacillati</taxon>
        <taxon>Actinomycetota</taxon>
        <taxon>Actinomycetes</taxon>
        <taxon>Pseudonocardiales</taxon>
        <taxon>Pseudonocardiaceae</taxon>
    </lineage>
</organism>
<comment type="caution">
    <text evidence="2">The sequence shown here is derived from an EMBL/GenBank/DDBJ whole genome shotgun (WGS) entry which is preliminary data.</text>
</comment>
<evidence type="ECO:0000313" key="3">
    <source>
        <dbReference type="Proteomes" id="UP000520767"/>
    </source>
</evidence>
<proteinExistence type="predicted"/>
<feature type="compositionally biased region" description="Low complexity" evidence="1">
    <location>
        <begin position="133"/>
        <end position="150"/>
    </location>
</feature>
<dbReference type="EMBL" id="JACHJQ010000003">
    <property type="protein sequence ID" value="MBB4907269.1"/>
    <property type="molecule type" value="Genomic_DNA"/>
</dbReference>
<accession>A0A7W7Q5B0</accession>
<dbReference type="Proteomes" id="UP000520767">
    <property type="component" value="Unassembled WGS sequence"/>
</dbReference>
<protein>
    <recommendedName>
        <fullName evidence="4">Plasmid replication, integration and excision activator</fullName>
    </recommendedName>
</protein>
<evidence type="ECO:0000313" key="2">
    <source>
        <dbReference type="EMBL" id="MBB4907269.1"/>
    </source>
</evidence>
<feature type="region of interest" description="Disordered" evidence="1">
    <location>
        <begin position="130"/>
        <end position="150"/>
    </location>
</feature>
<evidence type="ECO:0000256" key="1">
    <source>
        <dbReference type="SAM" id="MobiDB-lite"/>
    </source>
</evidence>
<keyword evidence="3" id="KW-1185">Reference proteome</keyword>
<gene>
    <name evidence="2" type="ORF">FHR82_003489</name>
</gene>
<sequence>MAVPHGARFPIAFDDLFPQGAYLMGDIQPLTEYQSQEDKARNRPIRPRIDETTGKRLYRATIADPSAEKERDKSISVDITADVQPVPPEAVGNLPFRPVVLEGLTVQPRAEASGQAKWITWVVRATGLRGVDAPASGRSSSARGEGKSAA</sequence>
<evidence type="ECO:0008006" key="4">
    <source>
        <dbReference type="Google" id="ProtNLM"/>
    </source>
</evidence>